<feature type="compositionally biased region" description="Basic and acidic residues" evidence="10">
    <location>
        <begin position="83"/>
        <end position="92"/>
    </location>
</feature>
<comment type="function">
    <text evidence="9">Component of the ERMES/MDM complex, which serves as a molecular tether to connect the endoplasmic reticulum (ER) and mitochondria. Components of this complex are involved in the control of mitochondrial shape and protein biogenesis, and function in nonvesicular lipid trafficking between the ER and mitochondria. MDM12 is required for the interaction of the ER-resident membrane protein MMM1 and the outer mitochondrial membrane-resident beta-barrel protein MDM10. The MDM12-MMM1 subcomplex functions in the major beta-barrel assembly pathway that is responsible for biogenesis of all mitochondrial outer membrane beta-barrel proteins, and acts in a late step after the SAM complex. The MDM10-MDM12-MMM1 subcomplex further acts in the TOM40-specific pathway after the action of the MDM12-MMM1 complex. Essential for establishing and maintaining the structure of mitochondria and maintenance of mtDNA nucleoids.</text>
</comment>
<feature type="domain" description="SMP-LTD" evidence="12">
    <location>
        <begin position="1"/>
        <end position="285"/>
    </location>
</feature>
<evidence type="ECO:0000256" key="1">
    <source>
        <dbReference type="ARBA" id="ARBA00004370"/>
    </source>
</evidence>
<evidence type="ECO:0000256" key="8">
    <source>
        <dbReference type="ARBA" id="ARBA00023136"/>
    </source>
</evidence>
<keyword evidence="7 9" id="KW-0496">Mitochondrion</keyword>
<dbReference type="PANTHER" id="PTHR28204:SF1">
    <property type="entry name" value="MITOCHONDRIAL DISTRIBUTION AND MORPHOLOGY PROTEIN 12"/>
    <property type="match status" value="1"/>
</dbReference>
<keyword evidence="5" id="KW-0445">Lipid transport</keyword>
<dbReference type="Pfam" id="PF26544">
    <property type="entry name" value="Mdm12"/>
    <property type="match status" value="2"/>
</dbReference>
<evidence type="ECO:0000256" key="3">
    <source>
        <dbReference type="ARBA" id="ARBA00022787"/>
    </source>
</evidence>
<keyword evidence="11" id="KW-0812">Transmembrane</keyword>
<evidence type="ECO:0000256" key="4">
    <source>
        <dbReference type="ARBA" id="ARBA00022824"/>
    </source>
</evidence>
<dbReference type="AlphaFoldDB" id="A0AAD5U0W3"/>
<dbReference type="InterPro" id="IPR027532">
    <property type="entry name" value="Mdm12"/>
</dbReference>
<feature type="region of interest" description="Disordered" evidence="10">
    <location>
        <begin position="75"/>
        <end position="98"/>
    </location>
</feature>
<dbReference type="HAMAP" id="MF_03104">
    <property type="entry name" value="Mdm12"/>
    <property type="match status" value="1"/>
</dbReference>
<evidence type="ECO:0000256" key="11">
    <source>
        <dbReference type="SAM" id="Phobius"/>
    </source>
</evidence>
<evidence type="ECO:0000259" key="12">
    <source>
        <dbReference type="PROSITE" id="PS51847"/>
    </source>
</evidence>
<dbReference type="CDD" id="cd21672">
    <property type="entry name" value="SMP_Mdm12"/>
    <property type="match status" value="1"/>
</dbReference>
<evidence type="ECO:0000256" key="2">
    <source>
        <dbReference type="ARBA" id="ARBA00022448"/>
    </source>
</evidence>
<evidence type="ECO:0000256" key="10">
    <source>
        <dbReference type="SAM" id="MobiDB-lite"/>
    </source>
</evidence>
<keyword evidence="2" id="KW-0813">Transport</keyword>
<dbReference type="GO" id="GO:0015914">
    <property type="term" value="P:phospholipid transport"/>
    <property type="evidence" value="ECO:0007669"/>
    <property type="project" value="TreeGrafter"/>
</dbReference>
<keyword evidence="6" id="KW-0446">Lipid-binding</keyword>
<evidence type="ECO:0000256" key="6">
    <source>
        <dbReference type="ARBA" id="ARBA00023121"/>
    </source>
</evidence>
<evidence type="ECO:0000313" key="13">
    <source>
        <dbReference type="EMBL" id="KAJ3220510.1"/>
    </source>
</evidence>
<comment type="similarity">
    <text evidence="9">Belongs to the MDM12 family.</text>
</comment>
<dbReference type="InterPro" id="IPR031468">
    <property type="entry name" value="SMP_LBD"/>
</dbReference>
<reference evidence="13" key="1">
    <citation type="submission" date="2020-05" db="EMBL/GenBank/DDBJ databases">
        <title>Phylogenomic resolution of chytrid fungi.</title>
        <authorList>
            <person name="Stajich J.E."/>
            <person name="Amses K."/>
            <person name="Simmons R."/>
            <person name="Seto K."/>
            <person name="Myers J."/>
            <person name="Bonds A."/>
            <person name="Quandt C.A."/>
            <person name="Barry K."/>
            <person name="Liu P."/>
            <person name="Grigoriev I."/>
            <person name="Longcore J.E."/>
            <person name="James T.Y."/>
        </authorList>
    </citation>
    <scope>NUCLEOTIDE SEQUENCE</scope>
    <source>
        <strain evidence="13">JEL0476</strain>
    </source>
</reference>
<feature type="transmembrane region" description="Helical" evidence="11">
    <location>
        <begin position="194"/>
        <end position="217"/>
    </location>
</feature>
<dbReference type="GO" id="GO:0005789">
    <property type="term" value="C:endoplasmic reticulum membrane"/>
    <property type="evidence" value="ECO:0007669"/>
    <property type="project" value="UniProtKB-SubCell"/>
</dbReference>
<evidence type="ECO:0000256" key="5">
    <source>
        <dbReference type="ARBA" id="ARBA00023055"/>
    </source>
</evidence>
<dbReference type="PROSITE" id="PS51847">
    <property type="entry name" value="SMP"/>
    <property type="match status" value="1"/>
</dbReference>
<keyword evidence="8 9" id="KW-0472">Membrane</keyword>
<gene>
    <name evidence="9 13" type="primary">MDM12</name>
    <name evidence="13" type="ORF">HK099_004248</name>
</gene>
<keyword evidence="3 9" id="KW-1000">Mitochondrion outer membrane</keyword>
<comment type="subunit">
    <text evidence="9">Component of the ER-mitochondria encounter structure (ERMES) or MDM complex, composed of MMM1, MDM10, MDM12 and MDM34. A MMM1 homodimer associates with one molecule of MDM12 on each side in a pairwise head-to-tail manner, and the SMP-LTD domains of MMM1 and MDM12 generate a continuous hydrophobic tunnel for phospholipid trafficking.</text>
</comment>
<evidence type="ECO:0000256" key="9">
    <source>
        <dbReference type="HAMAP-Rule" id="MF_03104"/>
    </source>
</evidence>
<dbReference type="EMBL" id="JADGJW010000296">
    <property type="protein sequence ID" value="KAJ3220510.1"/>
    <property type="molecule type" value="Genomic_DNA"/>
</dbReference>
<dbReference type="GO" id="GO:0045040">
    <property type="term" value="P:protein insertion into mitochondrial outer membrane"/>
    <property type="evidence" value="ECO:0007669"/>
    <property type="project" value="UniProtKB-UniRule"/>
</dbReference>
<protein>
    <recommendedName>
        <fullName evidence="9">Mitochondrial distribution and morphology protein 12</fullName>
    </recommendedName>
    <alternativeName>
        <fullName evidence="9">Mitochondrial inheritance component MDM12</fullName>
    </alternativeName>
</protein>
<dbReference type="PANTHER" id="PTHR28204">
    <property type="entry name" value="MITOCHONDRIAL DISTRIBUTION AND MORPHOLOGY PROTEIN 12"/>
    <property type="match status" value="1"/>
</dbReference>
<keyword evidence="4 9" id="KW-0256">Endoplasmic reticulum</keyword>
<evidence type="ECO:0000256" key="7">
    <source>
        <dbReference type="ARBA" id="ARBA00023128"/>
    </source>
</evidence>
<dbReference type="GO" id="GO:1990456">
    <property type="term" value="P:mitochondrion-endoplasmic reticulum membrane tethering"/>
    <property type="evidence" value="ECO:0007669"/>
    <property type="project" value="TreeGrafter"/>
</dbReference>
<dbReference type="GO" id="GO:0008289">
    <property type="term" value="F:lipid binding"/>
    <property type="evidence" value="ECO:0007669"/>
    <property type="project" value="UniProtKB-KW"/>
</dbReference>
<accession>A0AAD5U0W3</accession>
<comment type="caution">
    <text evidence="13">The sequence shown here is derived from an EMBL/GenBank/DDBJ whole genome shotgun (WGS) entry which is preliminary data.</text>
</comment>
<keyword evidence="11" id="KW-1133">Transmembrane helix</keyword>
<name>A0AAD5U0W3_9FUNG</name>
<comment type="subcellular location">
    <subcellularLocation>
        <location evidence="1">Membrane</location>
    </subcellularLocation>
    <subcellularLocation>
        <location evidence="9">Mitochondrion outer membrane</location>
        <topology evidence="9">Peripheral membrane protein</topology>
        <orientation evidence="9">Cytoplasmic side</orientation>
    </subcellularLocation>
    <subcellularLocation>
        <location evidence="9">Endoplasmic reticulum membrane</location>
        <topology evidence="9">Peripheral membrane protein</topology>
        <orientation evidence="9">Cytoplasmic side</orientation>
    </subcellularLocation>
    <text evidence="9">The ERMES/MDM complex localizes to a few discrete foci (around 10 per single cell), that represent mitochondria-endoplasmic reticulum junctions. These foci are often found next to mtDNA nucleoids.</text>
</comment>
<dbReference type="Proteomes" id="UP001211065">
    <property type="component" value="Unassembled WGS sequence"/>
</dbReference>
<dbReference type="GO" id="GO:0032865">
    <property type="term" value="C:ERMES complex"/>
    <property type="evidence" value="ECO:0007669"/>
    <property type="project" value="UniProtKB-UniRule"/>
</dbReference>
<sequence length="286" mass="32811">MSFDINWNLLDDKIADSLKEFLNNHLKDLETPEFLGPIRVSTFEFGSEPPSVIIKDITEPLTEFYLSDNEVEHREIGNNSNDKGWEDQEKPENFNSYSSKGGYYPIQQNFSVNNGSGSPIELSRTNSASNFFSQQILSREDSFEDIQKNNSFRGEEIIEKKDEDVQIEILIEYYGNMKLTITTELHINQPTPSFMVLPVTLSLTGFSFSAIAILAYLRKRINFCFKESDTGESLLKDINIDSEVGDTSRQVLKNVGKIERFIVEQIRKLIDEFLTFPSYHSIDLNL</sequence>
<evidence type="ECO:0000313" key="14">
    <source>
        <dbReference type="Proteomes" id="UP001211065"/>
    </source>
</evidence>
<proteinExistence type="inferred from homology"/>
<keyword evidence="14" id="KW-1185">Reference proteome</keyword>
<organism evidence="13 14">
    <name type="scientific">Clydaea vesicula</name>
    <dbReference type="NCBI Taxonomy" id="447962"/>
    <lineage>
        <taxon>Eukaryota</taxon>
        <taxon>Fungi</taxon>
        <taxon>Fungi incertae sedis</taxon>
        <taxon>Chytridiomycota</taxon>
        <taxon>Chytridiomycota incertae sedis</taxon>
        <taxon>Chytridiomycetes</taxon>
        <taxon>Lobulomycetales</taxon>
        <taxon>Lobulomycetaceae</taxon>
        <taxon>Clydaea</taxon>
    </lineage>
</organism>